<dbReference type="UniPathway" id="UPA00219"/>
<evidence type="ECO:0000256" key="3">
    <source>
        <dbReference type="ARBA" id="ARBA00022679"/>
    </source>
</evidence>
<proteinExistence type="predicted"/>
<feature type="active site" description="Proton donor/acceptor" evidence="13">
    <location>
        <position position="335"/>
    </location>
</feature>
<evidence type="ECO:0000256" key="2">
    <source>
        <dbReference type="ARBA" id="ARBA00022475"/>
    </source>
</evidence>
<evidence type="ECO:0000256" key="9">
    <source>
        <dbReference type="ARBA" id="ARBA00023288"/>
    </source>
</evidence>
<evidence type="ECO:0000256" key="7">
    <source>
        <dbReference type="ARBA" id="ARBA00023136"/>
    </source>
</evidence>
<dbReference type="GO" id="GO:0005576">
    <property type="term" value="C:extracellular region"/>
    <property type="evidence" value="ECO:0007669"/>
    <property type="project" value="TreeGrafter"/>
</dbReference>
<dbReference type="GO" id="GO:0008360">
    <property type="term" value="P:regulation of cell shape"/>
    <property type="evidence" value="ECO:0007669"/>
    <property type="project" value="UniProtKB-UniRule"/>
</dbReference>
<evidence type="ECO:0000256" key="10">
    <source>
        <dbReference type="ARBA" id="ARBA00023315"/>
    </source>
</evidence>
<dbReference type="STRING" id="1577474.GA0111570_11431"/>
<evidence type="ECO:0000256" key="5">
    <source>
        <dbReference type="ARBA" id="ARBA00022960"/>
    </source>
</evidence>
<dbReference type="GO" id="GO:0071972">
    <property type="term" value="F:peptidoglycan L,D-transpeptidase activity"/>
    <property type="evidence" value="ECO:0007669"/>
    <property type="project" value="TreeGrafter"/>
</dbReference>
<dbReference type="EMBL" id="FMYF01000014">
    <property type="protein sequence ID" value="SDC01503.1"/>
    <property type="molecule type" value="Genomic_DNA"/>
</dbReference>
<keyword evidence="10" id="KW-0012">Acyltransferase</keyword>
<evidence type="ECO:0000256" key="11">
    <source>
        <dbReference type="ARBA" id="ARBA00023316"/>
    </source>
</evidence>
<dbReference type="Gene3D" id="2.40.440.10">
    <property type="entry name" value="L,D-transpeptidase catalytic domain-like"/>
    <property type="match status" value="1"/>
</dbReference>
<dbReference type="InterPro" id="IPR050979">
    <property type="entry name" value="LD-transpeptidase"/>
</dbReference>
<dbReference type="InterPro" id="IPR005490">
    <property type="entry name" value="LD_TPept_cat_dom"/>
</dbReference>
<evidence type="ECO:0000313" key="17">
    <source>
        <dbReference type="Proteomes" id="UP000199086"/>
    </source>
</evidence>
<dbReference type="OrthoDB" id="5242354at2"/>
<feature type="signal peptide" evidence="14">
    <location>
        <begin position="1"/>
        <end position="24"/>
    </location>
</feature>
<dbReference type="InterPro" id="IPR038063">
    <property type="entry name" value="Transpep_catalytic_dom"/>
</dbReference>
<keyword evidence="6 13" id="KW-0573">Peptidoglycan synthesis</keyword>
<keyword evidence="17" id="KW-1185">Reference proteome</keyword>
<dbReference type="Pfam" id="PF17964">
    <property type="entry name" value="Big_10"/>
    <property type="match status" value="1"/>
</dbReference>
<keyword evidence="9" id="KW-0449">Lipoprotein</keyword>
<sequence>MQKKSRRAVALTAAVLVGLLGACAPTGSSSAPGGNSTATQSATPPPFVVTTNVPDGAADIAVDTLVKVSAADGGGALTQVTLTGAGTDKNGKAVTTSIDGALGSDGAWTATERLDPATTYTISATGTARSGRESSTTSTFTTTALTLSRQIFVSIVNQTGSTYGVAMPVIVQFDLPVTDRKAFEQRLSVTTTPAQKGSWGWVSDREVEWRPETYFQSGTKVSVKADLNGVNAGDGKYGQNSASADFSIGQSRVTKVDLASKQLTQFVNGQQVMSIPVSGGKPGDETRSGTSVIMEKLPQTRMASETVGIANNSPDGYDLQVKYAMRITTSGEFLHAAPWNAAYLGNTNASHGCVGMATDKAQALFGTVQVGDPVVVSGTKRPLDDGNGWTAWNDSWAQWQAKSALA</sequence>
<dbReference type="CDD" id="cd16913">
    <property type="entry name" value="YkuD_like"/>
    <property type="match status" value="1"/>
</dbReference>
<dbReference type="Gene3D" id="2.60.40.3710">
    <property type="match status" value="1"/>
</dbReference>
<evidence type="ECO:0000256" key="12">
    <source>
        <dbReference type="ARBA" id="ARBA00060592"/>
    </source>
</evidence>
<dbReference type="PROSITE" id="PS51257">
    <property type="entry name" value="PROKAR_LIPOPROTEIN"/>
    <property type="match status" value="1"/>
</dbReference>
<accession>A0A1G6I548</accession>
<name>A0A1G6I548_9ACTN</name>
<dbReference type="Gene3D" id="2.60.40.3780">
    <property type="match status" value="1"/>
</dbReference>
<dbReference type="CDD" id="cd13432">
    <property type="entry name" value="LDT_IgD_like_2"/>
    <property type="match status" value="1"/>
</dbReference>
<dbReference type="Pfam" id="PF03734">
    <property type="entry name" value="YkuD"/>
    <property type="match status" value="1"/>
</dbReference>
<protein>
    <submittedName>
        <fullName evidence="16">L,D-transpeptidase catalytic domain</fullName>
    </submittedName>
</protein>
<evidence type="ECO:0000256" key="14">
    <source>
        <dbReference type="SAM" id="SignalP"/>
    </source>
</evidence>
<evidence type="ECO:0000256" key="6">
    <source>
        <dbReference type="ARBA" id="ARBA00022984"/>
    </source>
</evidence>
<dbReference type="PANTHER" id="PTHR30582">
    <property type="entry name" value="L,D-TRANSPEPTIDASE"/>
    <property type="match status" value="1"/>
</dbReference>
<dbReference type="GO" id="GO:0071555">
    <property type="term" value="P:cell wall organization"/>
    <property type="evidence" value="ECO:0007669"/>
    <property type="project" value="UniProtKB-UniRule"/>
</dbReference>
<keyword evidence="8" id="KW-0564">Palmitate</keyword>
<keyword evidence="7" id="KW-0472">Membrane</keyword>
<evidence type="ECO:0000256" key="13">
    <source>
        <dbReference type="PROSITE-ProRule" id="PRU01373"/>
    </source>
</evidence>
<evidence type="ECO:0000256" key="4">
    <source>
        <dbReference type="ARBA" id="ARBA00022729"/>
    </source>
</evidence>
<keyword evidence="11 13" id="KW-0961">Cell wall biogenesis/degradation</keyword>
<dbReference type="PANTHER" id="PTHR30582:SF2">
    <property type="entry name" value="L,D-TRANSPEPTIDASE YCIB-RELATED"/>
    <property type="match status" value="1"/>
</dbReference>
<keyword evidence="4 14" id="KW-0732">Signal</keyword>
<gene>
    <name evidence="16" type="ORF">GA0111570_11431</name>
</gene>
<organism evidence="16 17">
    <name type="scientific">Raineyella antarctica</name>
    <dbReference type="NCBI Taxonomy" id="1577474"/>
    <lineage>
        <taxon>Bacteria</taxon>
        <taxon>Bacillati</taxon>
        <taxon>Actinomycetota</taxon>
        <taxon>Actinomycetes</taxon>
        <taxon>Propionibacteriales</taxon>
        <taxon>Propionibacteriaceae</taxon>
        <taxon>Raineyella</taxon>
    </lineage>
</organism>
<feature type="domain" description="L,D-TPase catalytic" evidence="15">
    <location>
        <begin position="252"/>
        <end position="377"/>
    </location>
</feature>
<keyword evidence="5 13" id="KW-0133">Cell shape</keyword>
<dbReference type="Proteomes" id="UP000199086">
    <property type="component" value="Unassembled WGS sequence"/>
</dbReference>
<dbReference type="InterPro" id="IPR041280">
    <property type="entry name" value="Big_10"/>
</dbReference>
<dbReference type="GO" id="GO:0016746">
    <property type="term" value="F:acyltransferase activity"/>
    <property type="evidence" value="ECO:0007669"/>
    <property type="project" value="UniProtKB-KW"/>
</dbReference>
<dbReference type="SUPFAM" id="SSF141523">
    <property type="entry name" value="L,D-transpeptidase catalytic domain-like"/>
    <property type="match status" value="1"/>
</dbReference>
<evidence type="ECO:0000256" key="1">
    <source>
        <dbReference type="ARBA" id="ARBA00004752"/>
    </source>
</evidence>
<evidence type="ECO:0000313" key="16">
    <source>
        <dbReference type="EMBL" id="SDC01503.1"/>
    </source>
</evidence>
<evidence type="ECO:0000259" key="15">
    <source>
        <dbReference type="PROSITE" id="PS52029"/>
    </source>
</evidence>
<dbReference type="FunFam" id="2.40.440.10:FF:000005">
    <property type="entry name" value="L,D-transpeptidase 2"/>
    <property type="match status" value="1"/>
</dbReference>
<reference evidence="16 17" key="1">
    <citation type="submission" date="2016-06" db="EMBL/GenBank/DDBJ databases">
        <authorList>
            <person name="Olsen C.W."/>
            <person name="Carey S."/>
            <person name="Hinshaw L."/>
            <person name="Karasin A.I."/>
        </authorList>
    </citation>
    <scope>NUCLEOTIDE SEQUENCE [LARGE SCALE GENOMIC DNA]</scope>
    <source>
        <strain evidence="16 17">LZ-22</strain>
    </source>
</reference>
<comment type="pathway">
    <text evidence="12">Glycan biosynthesis.</text>
</comment>
<feature type="active site" description="Nucleophile" evidence="13">
    <location>
        <position position="353"/>
    </location>
</feature>
<keyword evidence="3" id="KW-0808">Transferase</keyword>
<feature type="chain" id="PRO_5038421557" evidence="14">
    <location>
        <begin position="25"/>
        <end position="406"/>
    </location>
</feature>
<dbReference type="RefSeq" id="WP_092613529.1">
    <property type="nucleotide sequence ID" value="NZ_FMYF01000014.1"/>
</dbReference>
<dbReference type="AlphaFoldDB" id="A0A1G6I548"/>
<keyword evidence="2" id="KW-1003">Cell membrane</keyword>
<evidence type="ECO:0000256" key="8">
    <source>
        <dbReference type="ARBA" id="ARBA00023139"/>
    </source>
</evidence>
<dbReference type="PROSITE" id="PS52029">
    <property type="entry name" value="LD_TPASE"/>
    <property type="match status" value="1"/>
</dbReference>
<comment type="pathway">
    <text evidence="1 13">Cell wall biogenesis; peptidoglycan biosynthesis.</text>
</comment>
<dbReference type="GO" id="GO:0018104">
    <property type="term" value="P:peptidoglycan-protein cross-linking"/>
    <property type="evidence" value="ECO:0007669"/>
    <property type="project" value="TreeGrafter"/>
</dbReference>